<keyword evidence="2" id="KW-1003">Cell membrane</keyword>
<feature type="transmembrane region" description="Helical" evidence="6">
    <location>
        <begin position="12"/>
        <end position="31"/>
    </location>
</feature>
<feature type="transmembrane region" description="Helical" evidence="6">
    <location>
        <begin position="148"/>
        <end position="166"/>
    </location>
</feature>
<evidence type="ECO:0000256" key="1">
    <source>
        <dbReference type="ARBA" id="ARBA00004651"/>
    </source>
</evidence>
<dbReference type="PANTHER" id="PTHR30250">
    <property type="entry name" value="PST FAMILY PREDICTED COLANIC ACID TRANSPORTER"/>
    <property type="match status" value="1"/>
</dbReference>
<evidence type="ECO:0000256" key="3">
    <source>
        <dbReference type="ARBA" id="ARBA00022692"/>
    </source>
</evidence>
<comment type="caution">
    <text evidence="7">The sequence shown here is derived from an EMBL/GenBank/DDBJ whole genome shotgun (WGS) entry which is preliminary data.</text>
</comment>
<organism evidence="7 8">
    <name type="scientific">Chryseosolibacter indicus</name>
    <dbReference type="NCBI Taxonomy" id="2782351"/>
    <lineage>
        <taxon>Bacteria</taxon>
        <taxon>Pseudomonadati</taxon>
        <taxon>Bacteroidota</taxon>
        <taxon>Cytophagia</taxon>
        <taxon>Cytophagales</taxon>
        <taxon>Chryseotaleaceae</taxon>
        <taxon>Chryseosolibacter</taxon>
    </lineage>
</organism>
<protein>
    <submittedName>
        <fullName evidence="7">Polysaccharide biosynthesis C-terminal domain-containing protein</fullName>
    </submittedName>
</protein>
<feature type="transmembrane region" description="Helical" evidence="6">
    <location>
        <begin position="258"/>
        <end position="279"/>
    </location>
</feature>
<name>A0ABS5VSE4_9BACT</name>
<dbReference type="EMBL" id="JAHESD010000029">
    <property type="protein sequence ID" value="MBT1704352.1"/>
    <property type="molecule type" value="Genomic_DNA"/>
</dbReference>
<feature type="transmembrane region" description="Helical" evidence="6">
    <location>
        <begin position="452"/>
        <end position="469"/>
    </location>
</feature>
<comment type="subcellular location">
    <subcellularLocation>
        <location evidence="1">Cell membrane</location>
        <topology evidence="1">Multi-pass membrane protein</topology>
    </subcellularLocation>
</comment>
<feature type="transmembrane region" description="Helical" evidence="6">
    <location>
        <begin position="178"/>
        <end position="199"/>
    </location>
</feature>
<evidence type="ECO:0000313" key="7">
    <source>
        <dbReference type="EMBL" id="MBT1704352.1"/>
    </source>
</evidence>
<proteinExistence type="predicted"/>
<evidence type="ECO:0000256" key="4">
    <source>
        <dbReference type="ARBA" id="ARBA00022989"/>
    </source>
</evidence>
<evidence type="ECO:0000256" key="6">
    <source>
        <dbReference type="SAM" id="Phobius"/>
    </source>
</evidence>
<evidence type="ECO:0000256" key="2">
    <source>
        <dbReference type="ARBA" id="ARBA00022475"/>
    </source>
</evidence>
<reference evidence="7 8" key="1">
    <citation type="submission" date="2021-05" db="EMBL/GenBank/DDBJ databases">
        <title>A Polyphasic approach of four new species of the genus Ohtaekwangia: Ohtaekwangia histidinii sp. nov., Ohtaekwangia cretensis sp. nov., Ohtaekwangia indiensis sp. nov., Ohtaekwangia reichenbachii sp. nov. from diverse environment.</title>
        <authorList>
            <person name="Octaviana S."/>
        </authorList>
    </citation>
    <scope>NUCLEOTIDE SEQUENCE [LARGE SCALE GENOMIC DNA]</scope>
    <source>
        <strain evidence="7 8">PWU20</strain>
    </source>
</reference>
<feature type="transmembrane region" description="Helical" evidence="6">
    <location>
        <begin position="364"/>
        <end position="385"/>
    </location>
</feature>
<keyword evidence="3 6" id="KW-0812">Transmembrane</keyword>
<feature type="transmembrane region" description="Helical" evidence="6">
    <location>
        <begin position="427"/>
        <end position="446"/>
    </location>
</feature>
<feature type="transmembrane region" description="Helical" evidence="6">
    <location>
        <begin position="331"/>
        <end position="352"/>
    </location>
</feature>
<keyword evidence="5 6" id="KW-0472">Membrane</keyword>
<feature type="transmembrane region" description="Helical" evidence="6">
    <location>
        <begin position="83"/>
        <end position="106"/>
    </location>
</feature>
<keyword evidence="8" id="KW-1185">Reference proteome</keyword>
<accession>A0ABS5VSE4</accession>
<dbReference type="RefSeq" id="WP_254154306.1">
    <property type="nucleotide sequence ID" value="NZ_JAHESD010000029.1"/>
</dbReference>
<gene>
    <name evidence="7" type="ORF">KK060_13740</name>
</gene>
<feature type="transmembrane region" description="Helical" evidence="6">
    <location>
        <begin position="118"/>
        <end position="136"/>
    </location>
</feature>
<sequence>MGKLKRLAGETVLYGLGSILPRFLNFLLVTLHTDVFNPPEYGVITKLFSYVAVVNIIFLFGMETAYFRFSSKKDADEKRIFNLAQTVVVSISLVISIILVLFSYQISDLLLIPGHEKLVIMLVAIMFIDAVVAIPFSRLRLQRKPTKFAIGKLINIAILIGLNLYLLKFSGLKPDISFVFIANLVANAFYLVLFARILLQWRPAYDRSISPQMFSYAYPVMLTGLAGMTNEMFSRITLDKWLPENFYPSISKESALGIFGACYKFAVLMNLAIQAFRYAAEPFFFSQSNEKNSPQLFAKVNHYFILVCCILLFSVSINLDVLKFFLGQSEYWDGLYIVPILLLAYLFLGVYYNFSVWFKLTDRTYYGTLITIGGVIITIAGNYFLIPVAGYFGSSIATLLCYFAMMVACYLFGQKYYPIPYSIGKDFSYIVLTVVLIYLINSLAIADGAIGVVVHLTLAVFYVAAIFLLKRKDLVRKQA</sequence>
<dbReference type="Proteomes" id="UP000772618">
    <property type="component" value="Unassembled WGS sequence"/>
</dbReference>
<feature type="transmembrane region" description="Helical" evidence="6">
    <location>
        <begin position="43"/>
        <end position="62"/>
    </location>
</feature>
<feature type="transmembrane region" description="Helical" evidence="6">
    <location>
        <begin position="220"/>
        <end position="238"/>
    </location>
</feature>
<evidence type="ECO:0000256" key="5">
    <source>
        <dbReference type="ARBA" id="ARBA00023136"/>
    </source>
</evidence>
<feature type="transmembrane region" description="Helical" evidence="6">
    <location>
        <begin position="391"/>
        <end position="412"/>
    </location>
</feature>
<dbReference type="PANTHER" id="PTHR30250:SF11">
    <property type="entry name" value="O-ANTIGEN TRANSPORTER-RELATED"/>
    <property type="match status" value="1"/>
</dbReference>
<dbReference type="InterPro" id="IPR050833">
    <property type="entry name" value="Poly_Biosynth_Transport"/>
</dbReference>
<feature type="transmembrane region" description="Helical" evidence="6">
    <location>
        <begin position="300"/>
        <end position="319"/>
    </location>
</feature>
<evidence type="ECO:0000313" key="8">
    <source>
        <dbReference type="Proteomes" id="UP000772618"/>
    </source>
</evidence>
<keyword evidence="4 6" id="KW-1133">Transmembrane helix</keyword>